<proteinExistence type="predicted"/>
<feature type="non-terminal residue" evidence="7">
    <location>
        <position position="180"/>
    </location>
</feature>
<organism evidence="7 8">
    <name type="scientific">Brachionus calyciflorus</name>
    <dbReference type="NCBI Taxonomy" id="104777"/>
    <lineage>
        <taxon>Eukaryota</taxon>
        <taxon>Metazoa</taxon>
        <taxon>Spiralia</taxon>
        <taxon>Gnathifera</taxon>
        <taxon>Rotifera</taxon>
        <taxon>Eurotatoria</taxon>
        <taxon>Monogononta</taxon>
        <taxon>Pseudotrocha</taxon>
        <taxon>Ploima</taxon>
        <taxon>Brachionidae</taxon>
        <taxon>Brachionus</taxon>
    </lineage>
</organism>
<evidence type="ECO:0000256" key="4">
    <source>
        <dbReference type="ARBA" id="ARBA00022833"/>
    </source>
</evidence>
<dbReference type="EMBL" id="CAJNOC010008088">
    <property type="protein sequence ID" value="CAF1109828.1"/>
    <property type="molecule type" value="Genomic_DNA"/>
</dbReference>
<evidence type="ECO:0000256" key="6">
    <source>
        <dbReference type="SAM" id="MobiDB-lite"/>
    </source>
</evidence>
<keyword evidence="5" id="KW-0539">Nucleus</keyword>
<dbReference type="GO" id="GO:0008270">
    <property type="term" value="F:zinc ion binding"/>
    <property type="evidence" value="ECO:0007669"/>
    <property type="project" value="UniProtKB-KW"/>
</dbReference>
<feature type="non-terminal residue" evidence="7">
    <location>
        <position position="1"/>
    </location>
</feature>
<keyword evidence="4" id="KW-0862">Zinc</keyword>
<dbReference type="AlphaFoldDB" id="A0A814PSH6"/>
<dbReference type="PANTHER" id="PTHR46481">
    <property type="entry name" value="ZINC FINGER BED DOMAIN-CONTAINING PROTEIN 4"/>
    <property type="match status" value="1"/>
</dbReference>
<keyword evidence="2" id="KW-0479">Metal-binding</keyword>
<sequence>DYLSTPSTTDESENASRNSNGQSLSISSANSSNSISLCKICSTQVKIYNSSTTELINHLSEHGIDEKSNLADWSRKRLRLDFSSESEIESEEENTKEQTNNLPFNIVESVEFQDFIDSIKKNYYKLPCRQTVKNTILYQMSENLKMKLKLEFDAVEYGSTTTDCWSSNSNLSYMGITFHY</sequence>
<protein>
    <recommendedName>
        <fullName evidence="9">BED-type domain-containing protein</fullName>
    </recommendedName>
</protein>
<keyword evidence="8" id="KW-1185">Reference proteome</keyword>
<feature type="compositionally biased region" description="Low complexity" evidence="6">
    <location>
        <begin position="16"/>
        <end position="25"/>
    </location>
</feature>
<evidence type="ECO:0000256" key="1">
    <source>
        <dbReference type="ARBA" id="ARBA00004123"/>
    </source>
</evidence>
<reference evidence="7" key="1">
    <citation type="submission" date="2021-02" db="EMBL/GenBank/DDBJ databases">
        <authorList>
            <person name="Nowell W R."/>
        </authorList>
    </citation>
    <scope>NUCLEOTIDE SEQUENCE</scope>
    <source>
        <strain evidence="7">Ploen Becks lab</strain>
    </source>
</reference>
<dbReference type="OrthoDB" id="6776439at2759"/>
<evidence type="ECO:0000313" key="7">
    <source>
        <dbReference type="EMBL" id="CAF1109828.1"/>
    </source>
</evidence>
<dbReference type="GO" id="GO:0005634">
    <property type="term" value="C:nucleus"/>
    <property type="evidence" value="ECO:0007669"/>
    <property type="project" value="UniProtKB-SubCell"/>
</dbReference>
<keyword evidence="3" id="KW-0863">Zinc-finger</keyword>
<comment type="subcellular location">
    <subcellularLocation>
        <location evidence="1">Nucleus</location>
    </subcellularLocation>
</comment>
<evidence type="ECO:0000256" key="5">
    <source>
        <dbReference type="ARBA" id="ARBA00023242"/>
    </source>
</evidence>
<feature type="region of interest" description="Disordered" evidence="6">
    <location>
        <begin position="1"/>
        <end position="25"/>
    </location>
</feature>
<dbReference type="InterPro" id="IPR052035">
    <property type="entry name" value="ZnF_BED_domain_contain"/>
</dbReference>
<name>A0A814PSH6_9BILA</name>
<dbReference type="Proteomes" id="UP000663879">
    <property type="component" value="Unassembled WGS sequence"/>
</dbReference>
<gene>
    <name evidence="7" type="ORF">OXX778_LOCUS21570</name>
</gene>
<accession>A0A814PSH6</accession>
<dbReference type="PANTHER" id="PTHR46481:SF10">
    <property type="entry name" value="ZINC FINGER BED DOMAIN-CONTAINING PROTEIN 39"/>
    <property type="match status" value="1"/>
</dbReference>
<comment type="caution">
    <text evidence="7">The sequence shown here is derived from an EMBL/GenBank/DDBJ whole genome shotgun (WGS) entry which is preliminary data.</text>
</comment>
<evidence type="ECO:0000313" key="8">
    <source>
        <dbReference type="Proteomes" id="UP000663879"/>
    </source>
</evidence>
<evidence type="ECO:0008006" key="9">
    <source>
        <dbReference type="Google" id="ProtNLM"/>
    </source>
</evidence>
<evidence type="ECO:0000256" key="2">
    <source>
        <dbReference type="ARBA" id="ARBA00022723"/>
    </source>
</evidence>
<evidence type="ECO:0000256" key="3">
    <source>
        <dbReference type="ARBA" id="ARBA00022771"/>
    </source>
</evidence>